<name>A0A9P8NTJ2_9ASCO</name>
<proteinExistence type="predicted"/>
<evidence type="ECO:0000256" key="1">
    <source>
        <dbReference type="SAM" id="MobiDB-lite"/>
    </source>
</evidence>
<gene>
    <name evidence="2" type="ORF">OGATHE_006338</name>
</gene>
<keyword evidence="3" id="KW-1185">Reference proteome</keyword>
<dbReference type="AlphaFoldDB" id="A0A9P8NTJ2"/>
<feature type="region of interest" description="Disordered" evidence="1">
    <location>
        <begin position="1"/>
        <end position="57"/>
    </location>
</feature>
<evidence type="ECO:0000313" key="2">
    <source>
        <dbReference type="EMBL" id="KAH3659122.1"/>
    </source>
</evidence>
<feature type="compositionally biased region" description="Polar residues" evidence="1">
    <location>
        <begin position="24"/>
        <end position="46"/>
    </location>
</feature>
<organism evidence="2 3">
    <name type="scientific">Ogataea polymorpha</name>
    <dbReference type="NCBI Taxonomy" id="460523"/>
    <lineage>
        <taxon>Eukaryota</taxon>
        <taxon>Fungi</taxon>
        <taxon>Dikarya</taxon>
        <taxon>Ascomycota</taxon>
        <taxon>Saccharomycotina</taxon>
        <taxon>Pichiomycetes</taxon>
        <taxon>Pichiales</taxon>
        <taxon>Pichiaceae</taxon>
        <taxon>Ogataea</taxon>
    </lineage>
</organism>
<evidence type="ECO:0000313" key="3">
    <source>
        <dbReference type="Proteomes" id="UP000788993"/>
    </source>
</evidence>
<protein>
    <submittedName>
        <fullName evidence="2">Uncharacterized protein</fullName>
    </submittedName>
</protein>
<reference evidence="2" key="1">
    <citation type="journal article" date="2021" name="Open Biol.">
        <title>Shared evolutionary footprints suggest mitochondrial oxidative damage underlies multiple complex I losses in fungi.</title>
        <authorList>
            <person name="Schikora-Tamarit M.A."/>
            <person name="Marcet-Houben M."/>
            <person name="Nosek J."/>
            <person name="Gabaldon T."/>
        </authorList>
    </citation>
    <scope>NUCLEOTIDE SEQUENCE</scope>
    <source>
        <strain evidence="2">NCAIM Y.01608</strain>
    </source>
</reference>
<feature type="compositionally biased region" description="Polar residues" evidence="1">
    <location>
        <begin position="1"/>
        <end position="10"/>
    </location>
</feature>
<dbReference type="EMBL" id="JAEUBD010001549">
    <property type="protein sequence ID" value="KAH3659122.1"/>
    <property type="molecule type" value="Genomic_DNA"/>
</dbReference>
<dbReference type="Proteomes" id="UP000788993">
    <property type="component" value="Unassembled WGS sequence"/>
</dbReference>
<reference evidence="2" key="2">
    <citation type="submission" date="2021-01" db="EMBL/GenBank/DDBJ databases">
        <authorList>
            <person name="Schikora-Tamarit M.A."/>
        </authorList>
    </citation>
    <scope>NUCLEOTIDE SEQUENCE</scope>
    <source>
        <strain evidence="2">NCAIM Y.01608</strain>
    </source>
</reference>
<accession>A0A9P8NTJ2</accession>
<feature type="non-terminal residue" evidence="2">
    <location>
        <position position="1"/>
    </location>
</feature>
<comment type="caution">
    <text evidence="2">The sequence shown here is derived from an EMBL/GenBank/DDBJ whole genome shotgun (WGS) entry which is preliminary data.</text>
</comment>
<sequence length="92" mass="9729">DETVSNSKNWKQIKPINPSDAVSLKTSFSNTQENSSGSSREGSLTPQHMKGAETKSAPVLKLGDDFVNELRANAEASVVKREEAAAAAAAIL</sequence>
<feature type="non-terminal residue" evidence="2">
    <location>
        <position position="92"/>
    </location>
</feature>